<organism evidence="4 5">
    <name type="scientific">Moraxella oculi</name>
    <dbReference type="NCBI Taxonomy" id="2940516"/>
    <lineage>
        <taxon>Bacteria</taxon>
        <taxon>Pseudomonadati</taxon>
        <taxon>Pseudomonadota</taxon>
        <taxon>Gammaproteobacteria</taxon>
        <taxon>Moraxellales</taxon>
        <taxon>Moraxellaceae</taxon>
        <taxon>Moraxella</taxon>
    </lineage>
</organism>
<evidence type="ECO:0000259" key="2">
    <source>
        <dbReference type="Pfam" id="PF05662"/>
    </source>
</evidence>
<feature type="domain" description="Trimeric autotransporter adhesin YadA-like stalk" evidence="2">
    <location>
        <begin position="642"/>
        <end position="668"/>
    </location>
</feature>
<feature type="domain" description="ESPR" evidence="3">
    <location>
        <begin position="1"/>
        <end position="34"/>
    </location>
</feature>
<dbReference type="Pfam" id="PF05662">
    <property type="entry name" value="YadA_stalk"/>
    <property type="match status" value="2"/>
</dbReference>
<dbReference type="Proteomes" id="UP001624684">
    <property type="component" value="Unassembled WGS sequence"/>
</dbReference>
<evidence type="ECO:0000313" key="5">
    <source>
        <dbReference type="Proteomes" id="UP001624684"/>
    </source>
</evidence>
<keyword evidence="5" id="KW-1185">Reference proteome</keyword>
<feature type="domain" description="Trimeric autotransporter adhesin YadA-like stalk" evidence="2">
    <location>
        <begin position="250"/>
        <end position="283"/>
    </location>
</feature>
<gene>
    <name evidence="4" type="ORF">ACJHVH_08780</name>
</gene>
<proteinExistence type="predicted"/>
<evidence type="ECO:0000313" key="4">
    <source>
        <dbReference type="EMBL" id="MFL1733072.1"/>
    </source>
</evidence>
<comment type="caution">
    <text evidence="4">The sequence shown here is derived from an EMBL/GenBank/DDBJ whole genome shotgun (WGS) entry which is preliminary data.</text>
</comment>
<dbReference type="Gene3D" id="1.20.5.170">
    <property type="match status" value="1"/>
</dbReference>
<dbReference type="Pfam" id="PF13018">
    <property type="entry name" value="ESPR"/>
    <property type="match status" value="1"/>
</dbReference>
<feature type="region of interest" description="Disordered" evidence="1">
    <location>
        <begin position="496"/>
        <end position="525"/>
    </location>
</feature>
<sequence>MNSIYKIVYNKATGTYQAVAEFAKSQTKSSGVVGSVTKPTTGSNTHGLTKLSLSVLAMSIGMTLTNSAMALTVQQNSGSKGNFSSVVLGATSDTAGPQGAAIIDEGVVDSRGDTTSPSHLSVAVGGGTRITTTPFATVLGAGAKINSGQQGSVALGAYSTVGNINKEENALQIEIGGQVYQFAGKPDANSTVLSVGSGGSKPGDTVKVSALGARTQEDTYVDRGGGKLVKSGGKRWVDNTEQSSDFQYRQIQNVAAGTISDTSTDAINGSQLFAVAEAVKKLAEQGPGELDPLQFEANKDNFNTDRDKVIDRKLGQKLKIIGASNGAAGIITNTNGDKDAIEISVKLDEDGPLTVGEKGINLNIDGDTLELTGDGRNKKLRVKQRPNNQVLKVQTDNNDGVGANEVTNQLTAENPLLIKGKAGKGIETSVNDANNGVEIAVKIDDPDNNPISVGAGGLKFNFDEGDFTVEDNGGQKKLKLIPKPAQGGVDRDTYVHVNTGDGGQQPGDAETNKGKADEKGGATGTKSIAAGVNAKAQGHSSVSIGDRSTVGDRAQNSVSIGANNNIENANVFVLGSAVTKTHVNSVFLGGSSGYIANNSSAGATKVPAAMINGVSYGNNGDAFAGHTPVGVVSVGNDTQTRRIQGVGAGLITAQSTDAINGSQLYHIIDTGGWKLQANN</sequence>
<evidence type="ECO:0000256" key="1">
    <source>
        <dbReference type="SAM" id="MobiDB-lite"/>
    </source>
</evidence>
<dbReference type="RefSeq" id="WP_407069566.1">
    <property type="nucleotide sequence ID" value="NZ_JBJJXE010000020.1"/>
</dbReference>
<dbReference type="InterPro" id="IPR024973">
    <property type="entry name" value="ESPR"/>
</dbReference>
<reference evidence="4 5" key="1">
    <citation type="submission" date="2024-11" db="EMBL/GenBank/DDBJ databases">
        <title>First Report of Moraxella oculi in Brazil in an Infectious Bovine Keratoconjunctivitis Outbreak.</title>
        <authorList>
            <person name="Carvalho C.V."/>
            <person name="Domingues R."/>
            <person name="Coutinho C."/>
            <person name="Honorio N.T.B.S."/>
            <person name="Faza D.R.L.R."/>
            <person name="Carvalho W.A."/>
            <person name="Machado A.B.F."/>
            <person name="Martins M.F."/>
            <person name="Gaspar E.B."/>
        </authorList>
    </citation>
    <scope>NUCLEOTIDE SEQUENCE [LARGE SCALE GENOMIC DNA]</scope>
    <source>
        <strain evidence="4 5">2117LE</strain>
    </source>
</reference>
<dbReference type="InterPro" id="IPR008635">
    <property type="entry name" value="Coiled_stalk_dom"/>
</dbReference>
<dbReference type="SUPFAM" id="SSF101967">
    <property type="entry name" value="Adhesin YadA, collagen-binding domain"/>
    <property type="match status" value="2"/>
</dbReference>
<dbReference type="Gene3D" id="2.150.10.10">
    <property type="entry name" value="Serralysin-like metalloprotease, C-terminal"/>
    <property type="match status" value="2"/>
</dbReference>
<evidence type="ECO:0000259" key="3">
    <source>
        <dbReference type="Pfam" id="PF13018"/>
    </source>
</evidence>
<accession>A0ABW8UAN5</accession>
<feature type="compositionally biased region" description="Basic and acidic residues" evidence="1">
    <location>
        <begin position="510"/>
        <end position="520"/>
    </location>
</feature>
<feature type="non-terminal residue" evidence="4">
    <location>
        <position position="679"/>
    </location>
</feature>
<name>A0ABW8UAN5_9GAMM</name>
<dbReference type="InterPro" id="IPR011049">
    <property type="entry name" value="Serralysin-like_metalloprot_C"/>
</dbReference>
<protein>
    <submittedName>
        <fullName evidence="4">ESPR-type extended signal peptide-containing protein</fullName>
    </submittedName>
</protein>
<dbReference type="EMBL" id="JBJJXE010000020">
    <property type="protein sequence ID" value="MFL1733072.1"/>
    <property type="molecule type" value="Genomic_DNA"/>
</dbReference>